<keyword evidence="1 2" id="KW-0378">Hydrolase</keyword>
<evidence type="ECO:0000313" key="4">
    <source>
        <dbReference type="EMBL" id="SEU02286.1"/>
    </source>
</evidence>
<dbReference type="EMBL" id="BJXR01000020">
    <property type="protein sequence ID" value="GEN06962.1"/>
    <property type="molecule type" value="Genomic_DNA"/>
</dbReference>
<dbReference type="PANTHER" id="PTHR35561:SF1">
    <property type="entry name" value="RNA 2',3'-CYCLIC PHOSPHODIESTERASE"/>
    <property type="match status" value="1"/>
</dbReference>
<name>A0A511SZT8_MYXFU</name>
<dbReference type="OrthoDB" id="9793819at2"/>
<dbReference type="AlphaFoldDB" id="A0A511SZT8"/>
<dbReference type="STRING" id="1334629.MFUL124B02_38475"/>
<protein>
    <recommendedName>
        <fullName evidence="2">RNA 2',3'-cyclic phosphodiesterase</fullName>
        <shortName evidence="2">RNA 2',3'-CPDase</shortName>
        <ecNumber evidence="2">3.1.4.58</ecNumber>
    </recommendedName>
</protein>
<dbReference type="GO" id="GO:0004113">
    <property type="term" value="F:2',3'-cyclic-nucleotide 3'-phosphodiesterase activity"/>
    <property type="evidence" value="ECO:0007669"/>
    <property type="project" value="InterPro"/>
</dbReference>
<dbReference type="EMBL" id="FOIB01000004">
    <property type="protein sequence ID" value="SEU02286.1"/>
    <property type="molecule type" value="Genomic_DNA"/>
</dbReference>
<feature type="short sequence motif" description="HXTX 1" evidence="2">
    <location>
        <begin position="40"/>
        <end position="43"/>
    </location>
</feature>
<comment type="similarity">
    <text evidence="2">Belongs to the 2H phosphoesterase superfamily. ThpR family.</text>
</comment>
<dbReference type="InterPro" id="IPR004175">
    <property type="entry name" value="RNA_CPDase"/>
</dbReference>
<dbReference type="HAMAP" id="MF_01940">
    <property type="entry name" value="RNA_CPDase"/>
    <property type="match status" value="1"/>
</dbReference>
<dbReference type="SUPFAM" id="SSF55144">
    <property type="entry name" value="LigT-like"/>
    <property type="match status" value="1"/>
</dbReference>
<gene>
    <name evidence="3" type="ORF">MFU01_19990</name>
    <name evidence="4" type="ORF">SAMN05443572_104414</name>
</gene>
<dbReference type="EC" id="3.1.4.58" evidence="2"/>
<feature type="short sequence motif" description="HXTX 2" evidence="2">
    <location>
        <begin position="127"/>
        <end position="130"/>
    </location>
</feature>
<evidence type="ECO:0000256" key="2">
    <source>
        <dbReference type="HAMAP-Rule" id="MF_01940"/>
    </source>
</evidence>
<reference evidence="3 6" key="2">
    <citation type="submission" date="2019-07" db="EMBL/GenBank/DDBJ databases">
        <title>Whole genome shotgun sequence of Myxococcus fulvus NBRC 100333.</title>
        <authorList>
            <person name="Hosoyama A."/>
            <person name="Uohara A."/>
            <person name="Ohji S."/>
            <person name="Ichikawa N."/>
        </authorList>
    </citation>
    <scope>NUCLEOTIDE SEQUENCE [LARGE SCALE GENOMIC DNA]</scope>
    <source>
        <strain evidence="3 6">NBRC 100333</strain>
    </source>
</reference>
<dbReference type="InterPro" id="IPR009097">
    <property type="entry name" value="Cyclic_Pdiesterase"/>
</dbReference>
<evidence type="ECO:0000313" key="5">
    <source>
        <dbReference type="Proteomes" id="UP000183760"/>
    </source>
</evidence>
<comment type="catalytic activity">
    <reaction evidence="2">
        <text>a 3'-end 2',3'-cyclophospho-ribonucleotide-RNA + H2O = a 3'-end 2'-phospho-ribonucleotide-RNA + H(+)</text>
        <dbReference type="Rhea" id="RHEA:11828"/>
        <dbReference type="Rhea" id="RHEA-COMP:10464"/>
        <dbReference type="Rhea" id="RHEA-COMP:17353"/>
        <dbReference type="ChEBI" id="CHEBI:15377"/>
        <dbReference type="ChEBI" id="CHEBI:15378"/>
        <dbReference type="ChEBI" id="CHEBI:83064"/>
        <dbReference type="ChEBI" id="CHEBI:173113"/>
        <dbReference type="EC" id="3.1.4.58"/>
    </reaction>
</comment>
<reference evidence="4 5" key="1">
    <citation type="submission" date="2016-10" db="EMBL/GenBank/DDBJ databases">
        <authorList>
            <person name="Varghese N."/>
            <person name="Submissions S."/>
        </authorList>
    </citation>
    <scope>NUCLEOTIDE SEQUENCE [LARGE SCALE GENOMIC DNA]</scope>
    <source>
        <strain evidence="4 5">DSM 16525</strain>
    </source>
</reference>
<evidence type="ECO:0000313" key="6">
    <source>
        <dbReference type="Proteomes" id="UP000321514"/>
    </source>
</evidence>
<proteinExistence type="inferred from homology"/>
<dbReference type="Pfam" id="PF13563">
    <property type="entry name" value="2_5_RNA_ligase2"/>
    <property type="match status" value="1"/>
</dbReference>
<dbReference type="RefSeq" id="WP_074953748.1">
    <property type="nucleotide sequence ID" value="NZ_BJXR01000020.1"/>
</dbReference>
<evidence type="ECO:0000313" key="3">
    <source>
        <dbReference type="EMBL" id="GEN06962.1"/>
    </source>
</evidence>
<accession>A0A511SZT8</accession>
<dbReference type="Proteomes" id="UP000321514">
    <property type="component" value="Unassembled WGS sequence"/>
</dbReference>
<dbReference type="Proteomes" id="UP000183760">
    <property type="component" value="Unassembled WGS sequence"/>
</dbReference>
<keyword evidence="3" id="KW-0436">Ligase</keyword>
<dbReference type="GO" id="GO:0016874">
    <property type="term" value="F:ligase activity"/>
    <property type="evidence" value="ECO:0007669"/>
    <property type="project" value="UniProtKB-KW"/>
</dbReference>
<dbReference type="Gene3D" id="3.90.1140.10">
    <property type="entry name" value="Cyclic phosphodiesterase"/>
    <property type="match status" value="1"/>
</dbReference>
<organism evidence="3 6">
    <name type="scientific">Myxococcus fulvus</name>
    <dbReference type="NCBI Taxonomy" id="33"/>
    <lineage>
        <taxon>Bacteria</taxon>
        <taxon>Pseudomonadati</taxon>
        <taxon>Myxococcota</taxon>
        <taxon>Myxococcia</taxon>
        <taxon>Myxococcales</taxon>
        <taxon>Cystobacterineae</taxon>
        <taxon>Myxococcaceae</taxon>
        <taxon>Myxococcus</taxon>
    </lineage>
</organism>
<comment type="function">
    <text evidence="2">Hydrolyzes RNA 2',3'-cyclic phosphodiester to an RNA 2'-phosphomonoester.</text>
</comment>
<keyword evidence="5" id="KW-1185">Reference proteome</keyword>
<feature type="active site" description="Proton donor" evidence="2">
    <location>
        <position position="40"/>
    </location>
</feature>
<dbReference type="GO" id="GO:0008664">
    <property type="term" value="F:RNA 2',3'-cyclic 3'-phosphodiesterase activity"/>
    <property type="evidence" value="ECO:0007669"/>
    <property type="project" value="UniProtKB-EC"/>
</dbReference>
<dbReference type="PANTHER" id="PTHR35561">
    <property type="entry name" value="RNA 2',3'-CYCLIC PHOSPHODIESTERASE"/>
    <property type="match status" value="1"/>
</dbReference>
<feature type="active site" description="Proton acceptor" evidence="2">
    <location>
        <position position="127"/>
    </location>
</feature>
<sequence length="184" mass="19636">MRLFTAVTLGDVIEARAAEELSRLRALAPTARFVRAEGVHLTLVFLGEVEPSRLPAIREALASVGPRHAPFTLSVGGGGTFGTPSHPRVLWSHVRGDVEALEALQTDTAAQLLPLGFEPEHRDYAPHLTLARAKAPKGDPALLACAQALASVELGEGRVDRLVLFESRGPDYVPVVEVPLTRAG</sequence>
<evidence type="ECO:0000256" key="1">
    <source>
        <dbReference type="ARBA" id="ARBA00022801"/>
    </source>
</evidence>
<comment type="caution">
    <text evidence="3">The sequence shown here is derived from an EMBL/GenBank/DDBJ whole genome shotgun (WGS) entry which is preliminary data.</text>
</comment>
<dbReference type="NCBIfam" id="TIGR02258">
    <property type="entry name" value="2_5_ligase"/>
    <property type="match status" value="1"/>
</dbReference>